<feature type="transmembrane region" description="Helical" evidence="1">
    <location>
        <begin position="338"/>
        <end position="360"/>
    </location>
</feature>
<feature type="transmembrane region" description="Helical" evidence="1">
    <location>
        <begin position="93"/>
        <end position="112"/>
    </location>
</feature>
<feature type="transmembrane region" description="Helical" evidence="1">
    <location>
        <begin position="151"/>
        <end position="168"/>
    </location>
</feature>
<dbReference type="Pfam" id="PF01757">
    <property type="entry name" value="Acyl_transf_3"/>
    <property type="match status" value="1"/>
</dbReference>
<feature type="transmembrane region" description="Helical" evidence="1">
    <location>
        <begin position="241"/>
        <end position="258"/>
    </location>
</feature>
<dbReference type="GO" id="GO:0016020">
    <property type="term" value="C:membrane"/>
    <property type="evidence" value="ECO:0007669"/>
    <property type="project" value="TreeGrafter"/>
</dbReference>
<dbReference type="EMBL" id="CP007145">
    <property type="protein sequence ID" value="AHJ98921.1"/>
    <property type="molecule type" value="Genomic_DNA"/>
</dbReference>
<dbReference type="AlphaFoldDB" id="W8F8K2"/>
<feature type="domain" description="Acyltransferase 3" evidence="2">
    <location>
        <begin position="18"/>
        <end position="357"/>
    </location>
</feature>
<dbReference type="PANTHER" id="PTHR23028:SF53">
    <property type="entry name" value="ACYL_TRANSF_3 DOMAIN-CONTAINING PROTEIN"/>
    <property type="match status" value="1"/>
</dbReference>
<feature type="transmembrane region" description="Helical" evidence="1">
    <location>
        <begin position="173"/>
        <end position="191"/>
    </location>
</feature>
<dbReference type="GO" id="GO:0016747">
    <property type="term" value="F:acyltransferase activity, transferring groups other than amino-acyl groups"/>
    <property type="evidence" value="ECO:0007669"/>
    <property type="project" value="InterPro"/>
</dbReference>
<feature type="transmembrane region" description="Helical" evidence="1">
    <location>
        <begin position="53"/>
        <end position="72"/>
    </location>
</feature>
<dbReference type="OrthoDB" id="9796461at2"/>
<feature type="transmembrane region" description="Helical" evidence="1">
    <location>
        <begin position="211"/>
        <end position="229"/>
    </location>
</feature>
<dbReference type="HOGENOM" id="CLU_005679_1_2_10"/>
<dbReference type="InterPro" id="IPR050879">
    <property type="entry name" value="Acyltransferase_3"/>
</dbReference>
<reference evidence="3 4" key="1">
    <citation type="submission" date="2014-01" db="EMBL/GenBank/DDBJ databases">
        <title>Complete genome sequence of ionizing-radiation resistance bacterium Hymenobacter swuensis DY53.</title>
        <authorList>
            <person name="Jung J.-H."/>
            <person name="Jeong S.-W."/>
            <person name="Joe M.-H."/>
            <person name="Cho y.-j."/>
            <person name="Kim M.-K."/>
            <person name="Lim S.-Y."/>
        </authorList>
    </citation>
    <scope>NUCLEOTIDE SEQUENCE [LARGE SCALE GENOMIC DNA]</scope>
    <source>
        <strain evidence="3 4">DY53</strain>
    </source>
</reference>
<keyword evidence="1" id="KW-1133">Transmembrane helix</keyword>
<dbReference type="STRING" id="1227739.Hsw_3326"/>
<dbReference type="PANTHER" id="PTHR23028">
    <property type="entry name" value="ACETYLTRANSFERASE"/>
    <property type="match status" value="1"/>
</dbReference>
<feature type="transmembrane region" description="Helical" evidence="1">
    <location>
        <begin position="21"/>
        <end position="41"/>
    </location>
</feature>
<dbReference type="KEGG" id="hsw:Hsw_3326"/>
<evidence type="ECO:0000313" key="4">
    <source>
        <dbReference type="Proteomes" id="UP000019423"/>
    </source>
</evidence>
<evidence type="ECO:0000259" key="2">
    <source>
        <dbReference type="Pfam" id="PF01757"/>
    </source>
</evidence>
<dbReference type="PATRIC" id="fig|1227739.3.peg.3492"/>
<protein>
    <recommendedName>
        <fullName evidence="2">Acyltransferase 3 domain-containing protein</fullName>
    </recommendedName>
</protein>
<dbReference type="InterPro" id="IPR002656">
    <property type="entry name" value="Acyl_transf_3_dom"/>
</dbReference>
<dbReference type="Proteomes" id="UP000019423">
    <property type="component" value="Chromosome"/>
</dbReference>
<name>W8F8K2_9BACT</name>
<sequence>MILPSILRLPESGNRVFGLDALRAFAICSVVLAHGASWVSPNFTFFHRYITRFDGVTIFFVLSGFLIGGILIKTMESKAASFRTLWDFWLRRWIRTVPPYYLALLIAIPLEIRFDIFPIQNYPAYFVFLQNFNWVHPLNYREAWSLAVEEWFYLLSAPAVIGLCAVRLSPKSAVVVTAITMLVATTLYRYNYYAHFHPDTMLEWEEHFRKIVLLRLDSLMYGVLAAWWAYYYPVSWPKARIAKFVLGVVVVYLLSGPASTADLNLFYCVFYFGCYPLAVALVLPLLSTWKSYTGVVANVTTHISLISYSMYLLHSSLIHNQLVIPFVQSLSLPGSVKAILGMGLLWSLTLLLATLMYKYFEVPVMNLRKRLNS</sequence>
<proteinExistence type="predicted"/>
<keyword evidence="1" id="KW-0472">Membrane</keyword>
<evidence type="ECO:0000313" key="3">
    <source>
        <dbReference type="EMBL" id="AHJ98921.1"/>
    </source>
</evidence>
<accession>W8F8K2</accession>
<dbReference type="GO" id="GO:0009103">
    <property type="term" value="P:lipopolysaccharide biosynthetic process"/>
    <property type="evidence" value="ECO:0007669"/>
    <property type="project" value="TreeGrafter"/>
</dbReference>
<gene>
    <name evidence="3" type="ORF">Hsw_3326</name>
</gene>
<keyword evidence="4" id="KW-1185">Reference proteome</keyword>
<evidence type="ECO:0000256" key="1">
    <source>
        <dbReference type="SAM" id="Phobius"/>
    </source>
</evidence>
<feature type="transmembrane region" description="Helical" evidence="1">
    <location>
        <begin position="264"/>
        <end position="283"/>
    </location>
</feature>
<organism evidence="3 4">
    <name type="scientific">Hymenobacter swuensis DY53</name>
    <dbReference type="NCBI Taxonomy" id="1227739"/>
    <lineage>
        <taxon>Bacteria</taxon>
        <taxon>Pseudomonadati</taxon>
        <taxon>Bacteroidota</taxon>
        <taxon>Cytophagia</taxon>
        <taxon>Cytophagales</taxon>
        <taxon>Hymenobacteraceae</taxon>
        <taxon>Hymenobacter</taxon>
    </lineage>
</organism>
<keyword evidence="1" id="KW-0812">Transmembrane</keyword>
<dbReference type="RefSeq" id="WP_071883139.1">
    <property type="nucleotide sequence ID" value="NZ_CP007145.1"/>
</dbReference>
<dbReference type="eggNOG" id="COG1835">
    <property type="taxonomic scope" value="Bacteria"/>
</dbReference>
<feature type="transmembrane region" description="Helical" evidence="1">
    <location>
        <begin position="295"/>
        <end position="318"/>
    </location>
</feature>